<proteinExistence type="predicted"/>
<name>E0SNT2_IGNAA</name>
<evidence type="ECO:0000313" key="3">
    <source>
        <dbReference type="Proteomes" id="UP000001304"/>
    </source>
</evidence>
<keyword evidence="1" id="KW-0812">Transmembrane</keyword>
<feature type="transmembrane region" description="Helical" evidence="1">
    <location>
        <begin position="6"/>
        <end position="26"/>
    </location>
</feature>
<dbReference type="EMBL" id="CP002098">
    <property type="protein sequence ID" value="ADM27878.1"/>
    <property type="molecule type" value="Genomic_DNA"/>
</dbReference>
<feature type="transmembrane region" description="Helical" evidence="1">
    <location>
        <begin position="38"/>
        <end position="63"/>
    </location>
</feature>
<evidence type="ECO:0000256" key="1">
    <source>
        <dbReference type="SAM" id="Phobius"/>
    </source>
</evidence>
<dbReference type="InterPro" id="IPR009825">
    <property type="entry name" value="ECF_substrate-spec-like"/>
</dbReference>
<dbReference type="HOGENOM" id="CLU_084705_1_0_2"/>
<accession>E0SNT2</accession>
<feature type="transmembrane region" description="Helical" evidence="1">
    <location>
        <begin position="104"/>
        <end position="125"/>
    </location>
</feature>
<dbReference type="STRING" id="583356.Igag_1064"/>
<keyword evidence="1" id="KW-1133">Transmembrane helix</keyword>
<dbReference type="PANTHER" id="PTHR37815">
    <property type="entry name" value="UPF0397 PROTEIN BC_2624-RELATED"/>
    <property type="match status" value="1"/>
</dbReference>
<dbReference type="AlphaFoldDB" id="E0SNT2"/>
<dbReference type="BioCyc" id="IAGG583356:GHAH-1046-MONOMER"/>
<evidence type="ECO:0000313" key="2">
    <source>
        <dbReference type="EMBL" id="ADM27878.1"/>
    </source>
</evidence>
<dbReference type="Pfam" id="PF07155">
    <property type="entry name" value="ECF-ribofla_trS"/>
    <property type="match status" value="1"/>
</dbReference>
<organism evidence="2 3">
    <name type="scientific">Ignisphaera aggregans (strain DSM 17230 / JCM 13409 / AQ1.S1)</name>
    <dbReference type="NCBI Taxonomy" id="583356"/>
    <lineage>
        <taxon>Archaea</taxon>
        <taxon>Thermoproteota</taxon>
        <taxon>Thermoprotei</taxon>
        <taxon>Desulfurococcales</taxon>
        <taxon>Desulfurococcaceae</taxon>
        <taxon>Ignisphaera</taxon>
    </lineage>
</organism>
<reference evidence="2 3" key="1">
    <citation type="journal article" date="2010" name="Stand. Genomic Sci.">
        <title>Complete genome sequence of Ignisphaera aggregans type strain (AQ1.S1).</title>
        <authorList>
            <person name="Goker M."/>
            <person name="Held B."/>
            <person name="Lapidus A."/>
            <person name="Nolan M."/>
            <person name="Spring S."/>
            <person name="Yasawong M."/>
            <person name="Lucas S."/>
            <person name="Glavina Del Rio T."/>
            <person name="Tice H."/>
            <person name="Cheng J.F."/>
            <person name="Goodwin L."/>
            <person name="Tapia R."/>
            <person name="Pitluck S."/>
            <person name="Liolios K."/>
            <person name="Ivanova N."/>
            <person name="Mavromatis K."/>
            <person name="Mikhailova N."/>
            <person name="Pati A."/>
            <person name="Chen A."/>
            <person name="Palaniappan K."/>
            <person name="Brambilla E."/>
            <person name="Land M."/>
            <person name="Hauser L."/>
            <person name="Chang Y.J."/>
            <person name="Jeffries C.D."/>
            <person name="Brettin T."/>
            <person name="Detter J.C."/>
            <person name="Han C."/>
            <person name="Rohde M."/>
            <person name="Sikorski J."/>
            <person name="Woyke T."/>
            <person name="Bristow J."/>
            <person name="Eisen J.A."/>
            <person name="Markowitz V."/>
            <person name="Hugenholtz P."/>
            <person name="Kyrpides N.C."/>
            <person name="Klenk H.P."/>
        </authorList>
    </citation>
    <scope>NUCLEOTIDE SEQUENCE [LARGE SCALE GENOMIC DNA]</scope>
    <source>
        <strain evidence="3">DSM 17230 / JCM 13409 / AQ1.S1</strain>
    </source>
</reference>
<keyword evidence="3" id="KW-1185">Reference proteome</keyword>
<gene>
    <name evidence="2" type="ordered locus">Igag_1064</name>
</gene>
<dbReference type="PANTHER" id="PTHR37815:SF3">
    <property type="entry name" value="UPF0397 PROTEIN SPR0429"/>
    <property type="match status" value="1"/>
</dbReference>
<dbReference type="Proteomes" id="UP000001304">
    <property type="component" value="Chromosome"/>
</dbReference>
<protein>
    <recommendedName>
        <fullName evidence="4">ECF transporter S component</fullName>
    </recommendedName>
</protein>
<dbReference type="GO" id="GO:0016020">
    <property type="term" value="C:membrane"/>
    <property type="evidence" value="ECO:0007669"/>
    <property type="project" value="InterPro"/>
</dbReference>
<feature type="transmembrane region" description="Helical" evidence="1">
    <location>
        <begin position="69"/>
        <end position="92"/>
    </location>
</feature>
<feature type="transmembrane region" description="Helical" evidence="1">
    <location>
        <begin position="180"/>
        <end position="200"/>
    </location>
</feature>
<dbReference type="KEGG" id="iag:Igag_1064"/>
<feature type="transmembrane region" description="Helical" evidence="1">
    <location>
        <begin position="155"/>
        <end position="173"/>
    </location>
</feature>
<dbReference type="Gene3D" id="1.10.1760.20">
    <property type="match status" value="1"/>
</dbReference>
<keyword evidence="1" id="KW-0472">Membrane</keyword>
<sequence>MNGKGYLLPLFIVLVFIATIALQIYTPATKGYFNLGETAIYTIAALSTPLASGIAAGVGSALADLVTGYWYFAPGTLVIKFVEGYVASYAMRKLRKSPIWFNKALSISTGTIVGALFGGIAWLTLSGTSEVSSFPLSILGIQITLMYSEIWIHPMIWIILAAISIAIVTYLTIRGRRGHAYLATSMVLGGLCMVLGYFLYEYFFSNPVILNLPPEGAFAEIPVNLGQMIAGVVFGVPTANFVLEALGVEDKG</sequence>
<evidence type="ECO:0008006" key="4">
    <source>
        <dbReference type="Google" id="ProtNLM"/>
    </source>
</evidence>